<feature type="region of interest" description="Disordered" evidence="6">
    <location>
        <begin position="663"/>
        <end position="687"/>
    </location>
</feature>
<dbReference type="PROSITE" id="PS50157">
    <property type="entry name" value="ZINC_FINGER_C2H2_2"/>
    <property type="match status" value="3"/>
</dbReference>
<dbReference type="OrthoDB" id="6430911at2759"/>
<accession>A0A087UZE1</accession>
<dbReference type="PROSITE" id="PS00028">
    <property type="entry name" value="ZINC_FINGER_C2H2_1"/>
    <property type="match status" value="3"/>
</dbReference>
<evidence type="ECO:0000259" key="7">
    <source>
        <dbReference type="PROSITE" id="PS50157"/>
    </source>
</evidence>
<reference evidence="8 9" key="1">
    <citation type="submission" date="2013-11" db="EMBL/GenBank/DDBJ databases">
        <title>Genome sequencing of Stegodyphus mimosarum.</title>
        <authorList>
            <person name="Bechsgaard J."/>
        </authorList>
    </citation>
    <scope>NUCLEOTIDE SEQUENCE [LARGE SCALE GENOMIC DNA]</scope>
</reference>
<dbReference type="InterPro" id="IPR050329">
    <property type="entry name" value="GLI_C2H2-zinc-finger"/>
</dbReference>
<dbReference type="GO" id="GO:0000978">
    <property type="term" value="F:RNA polymerase II cis-regulatory region sequence-specific DNA binding"/>
    <property type="evidence" value="ECO:0007669"/>
    <property type="project" value="TreeGrafter"/>
</dbReference>
<dbReference type="SMART" id="SM00355">
    <property type="entry name" value="ZnF_C2H2"/>
    <property type="match status" value="4"/>
</dbReference>
<evidence type="ECO:0000256" key="6">
    <source>
        <dbReference type="SAM" id="MobiDB-lite"/>
    </source>
</evidence>
<dbReference type="GO" id="GO:0008270">
    <property type="term" value="F:zinc ion binding"/>
    <property type="evidence" value="ECO:0007669"/>
    <property type="project" value="UniProtKB-KW"/>
</dbReference>
<feature type="domain" description="C2H2-type" evidence="7">
    <location>
        <begin position="101"/>
        <end position="128"/>
    </location>
</feature>
<keyword evidence="4" id="KW-0862">Zinc</keyword>
<keyword evidence="2" id="KW-0677">Repeat</keyword>
<dbReference type="EMBL" id="KK122446">
    <property type="protein sequence ID" value="KFM82730.1"/>
    <property type="molecule type" value="Genomic_DNA"/>
</dbReference>
<dbReference type="InterPro" id="IPR036236">
    <property type="entry name" value="Znf_C2H2_sf"/>
</dbReference>
<evidence type="ECO:0000256" key="3">
    <source>
        <dbReference type="ARBA" id="ARBA00022771"/>
    </source>
</evidence>
<dbReference type="GO" id="GO:0045944">
    <property type="term" value="P:positive regulation of transcription by RNA polymerase II"/>
    <property type="evidence" value="ECO:0007669"/>
    <property type="project" value="UniProtKB-ARBA"/>
</dbReference>
<evidence type="ECO:0000256" key="1">
    <source>
        <dbReference type="ARBA" id="ARBA00022723"/>
    </source>
</evidence>
<gene>
    <name evidence="8" type="ORF">X975_01039</name>
</gene>
<name>A0A087UZE1_STEMI</name>
<feature type="domain" description="C2H2-type" evidence="7">
    <location>
        <begin position="12"/>
        <end position="39"/>
    </location>
</feature>
<dbReference type="STRING" id="407821.A0A087UZE1"/>
<dbReference type="Gene3D" id="3.30.160.60">
    <property type="entry name" value="Classic Zinc Finger"/>
    <property type="match status" value="2"/>
</dbReference>
<evidence type="ECO:0000256" key="5">
    <source>
        <dbReference type="PROSITE-ProRule" id="PRU00042"/>
    </source>
</evidence>
<evidence type="ECO:0000256" key="4">
    <source>
        <dbReference type="ARBA" id="ARBA00022833"/>
    </source>
</evidence>
<proteinExistence type="predicted"/>
<dbReference type="GO" id="GO:0000981">
    <property type="term" value="F:DNA-binding transcription factor activity, RNA polymerase II-specific"/>
    <property type="evidence" value="ECO:0007669"/>
    <property type="project" value="TreeGrafter"/>
</dbReference>
<organism evidence="8 9">
    <name type="scientific">Stegodyphus mimosarum</name>
    <name type="common">African social velvet spider</name>
    <dbReference type="NCBI Taxonomy" id="407821"/>
    <lineage>
        <taxon>Eukaryota</taxon>
        <taxon>Metazoa</taxon>
        <taxon>Ecdysozoa</taxon>
        <taxon>Arthropoda</taxon>
        <taxon>Chelicerata</taxon>
        <taxon>Arachnida</taxon>
        <taxon>Araneae</taxon>
        <taxon>Araneomorphae</taxon>
        <taxon>Entelegynae</taxon>
        <taxon>Eresoidea</taxon>
        <taxon>Eresidae</taxon>
        <taxon>Stegodyphus</taxon>
    </lineage>
</organism>
<keyword evidence="9" id="KW-1185">Reference proteome</keyword>
<sequence>MDYLETSTPPHLQCCICNRKFLDPKLLEKHILTHIGAAPYCSICKAVFITPWQLHSHLLIDHKVSSKIEQLSGNPECDDCMLYHGPELAFHYAHHIKQMSYNCEMCNLSFCNEKDIIIHSHLHKPDAEMNCEVCGKTFQKKLKCLLHVVTHNNHVLFQHFPNCELSDCALEVINSLSSIKNNENILNSSDNNFLGVFNREKNIPALNLEENISSNEISCDSGFKIPKLSIYVPKSLGPWGPTKNQFKTTKGINVNMCVPKSLWSYGHTKKISSLLKKFDSYIWNDDLKSVYLYSFEIVEPHTEPIKDHMEKKGGSKLEIFHCSKKPCIKLHRLSNNIFSLYMNNQPIILKKDISQETLNNADQLGDCSNVIEFNLESYAHVEDNNYLESDNLIIEDDHENSESVQSCESNTNIFSHSEQVQLRDVSVKLYRLPDNTATFHLKSILSDKGKDNVINLCEKSNSKKKYVDKGKIKSHAKKSEKKENTICRGIPKKTQKNKIVKLMLRKKRVLLEKYVKSLLWTQRMKNFLLNISYSELADTLEKLRKKSKNAVDEEFVSFVRRITNSENFSKQVKTKKCPPSKWMPLKNFKSSRREKDDNVCSNCLTKKLNIYVGHQVVEENPSIINPSNSCDIPDEIAELHESVDHHSVGCSTNIKEIQNHAANKNIGNMTKKSQAEDGNGPRSKKQVTNISTLAKVNECSGLLNIVKTALKQRQNKKKQE</sequence>
<evidence type="ECO:0000256" key="2">
    <source>
        <dbReference type="ARBA" id="ARBA00022737"/>
    </source>
</evidence>
<dbReference type="SUPFAM" id="SSF57667">
    <property type="entry name" value="beta-beta-alpha zinc fingers"/>
    <property type="match status" value="2"/>
</dbReference>
<dbReference type="PANTHER" id="PTHR19818">
    <property type="entry name" value="ZINC FINGER PROTEIN ZIC AND GLI"/>
    <property type="match status" value="1"/>
</dbReference>
<keyword evidence="3 5" id="KW-0863">Zinc-finger</keyword>
<keyword evidence="1" id="KW-0479">Metal-binding</keyword>
<dbReference type="AlphaFoldDB" id="A0A087UZE1"/>
<dbReference type="InterPro" id="IPR013087">
    <property type="entry name" value="Znf_C2H2_type"/>
</dbReference>
<feature type="domain" description="C2H2-type" evidence="7">
    <location>
        <begin position="129"/>
        <end position="156"/>
    </location>
</feature>
<protein>
    <submittedName>
        <fullName evidence="8">Zinc finger protein 324B</fullName>
    </submittedName>
</protein>
<dbReference type="GO" id="GO:0005634">
    <property type="term" value="C:nucleus"/>
    <property type="evidence" value="ECO:0007669"/>
    <property type="project" value="UniProtKB-ARBA"/>
</dbReference>
<dbReference type="PANTHER" id="PTHR19818:SF161">
    <property type="entry name" value="C2H2-TYPE DOMAIN-CONTAINING PROTEIN"/>
    <property type="match status" value="1"/>
</dbReference>
<feature type="non-terminal residue" evidence="8">
    <location>
        <position position="720"/>
    </location>
</feature>
<dbReference type="Proteomes" id="UP000054359">
    <property type="component" value="Unassembled WGS sequence"/>
</dbReference>
<evidence type="ECO:0000313" key="9">
    <source>
        <dbReference type="Proteomes" id="UP000054359"/>
    </source>
</evidence>
<evidence type="ECO:0000313" key="8">
    <source>
        <dbReference type="EMBL" id="KFM82730.1"/>
    </source>
</evidence>
<feature type="compositionally biased region" description="Polar residues" evidence="6">
    <location>
        <begin position="663"/>
        <end position="672"/>
    </location>
</feature>